<dbReference type="Proteomes" id="UP000466514">
    <property type="component" value="Chromosome"/>
</dbReference>
<evidence type="ECO:0000313" key="2">
    <source>
        <dbReference type="Proteomes" id="UP000466514"/>
    </source>
</evidence>
<protein>
    <submittedName>
        <fullName evidence="1">Uncharacterized protein</fullName>
    </submittedName>
</protein>
<dbReference type="AlphaFoldDB" id="A0A7I7MEG6"/>
<gene>
    <name evidence="1" type="ORF">MPSYJ_41650</name>
</gene>
<reference evidence="1 2" key="1">
    <citation type="journal article" date="2019" name="Emerg. Microbes Infect.">
        <title>Comprehensive subspecies identification of 175 nontuberculous mycobacteria species based on 7547 genomic profiles.</title>
        <authorList>
            <person name="Matsumoto Y."/>
            <person name="Kinjo T."/>
            <person name="Motooka D."/>
            <person name="Nabeya D."/>
            <person name="Jung N."/>
            <person name="Uechi K."/>
            <person name="Horii T."/>
            <person name="Iida T."/>
            <person name="Fujita J."/>
            <person name="Nakamura S."/>
        </authorList>
    </citation>
    <scope>NUCLEOTIDE SEQUENCE [LARGE SCALE GENOMIC DNA]</scope>
    <source>
        <strain evidence="1 2">JCM 13323</strain>
    </source>
</reference>
<proteinExistence type="predicted"/>
<dbReference type="EMBL" id="AP022574">
    <property type="protein sequence ID" value="BBX70704.1"/>
    <property type="molecule type" value="Genomic_DNA"/>
</dbReference>
<dbReference type="KEGG" id="mpsc:MPSYJ_41650"/>
<accession>A0A7I7MEG6</accession>
<sequence>MWFWSCWWFWWLWKGWQQKSIAEEFALRITALVFVDVTRDVFGAVLGHLRPIAKRR</sequence>
<organism evidence="1 2">
    <name type="scientific">Mycolicibacterium psychrotolerans</name>
    <dbReference type="NCBI Taxonomy" id="216929"/>
    <lineage>
        <taxon>Bacteria</taxon>
        <taxon>Bacillati</taxon>
        <taxon>Actinomycetota</taxon>
        <taxon>Actinomycetes</taxon>
        <taxon>Mycobacteriales</taxon>
        <taxon>Mycobacteriaceae</taxon>
        <taxon>Mycolicibacterium</taxon>
    </lineage>
</organism>
<evidence type="ECO:0000313" key="1">
    <source>
        <dbReference type="EMBL" id="BBX70704.1"/>
    </source>
</evidence>
<keyword evidence="2" id="KW-1185">Reference proteome</keyword>
<name>A0A7I7MEG6_9MYCO</name>